<keyword evidence="6" id="KW-1185">Reference proteome</keyword>
<dbReference type="SMART" id="SM00935">
    <property type="entry name" value="OmpH"/>
    <property type="match status" value="1"/>
</dbReference>
<feature type="chain" id="PRO_5011960386" evidence="4">
    <location>
        <begin position="23"/>
        <end position="167"/>
    </location>
</feature>
<dbReference type="GO" id="GO:0051082">
    <property type="term" value="F:unfolded protein binding"/>
    <property type="evidence" value="ECO:0007669"/>
    <property type="project" value="InterPro"/>
</dbReference>
<comment type="caution">
    <text evidence="5">The sequence shown here is derived from an EMBL/GenBank/DDBJ whole genome shotgun (WGS) entry which is preliminary data.</text>
</comment>
<dbReference type="EMBL" id="MSDO01000001">
    <property type="protein sequence ID" value="OLO05997.1"/>
    <property type="molecule type" value="Genomic_DNA"/>
</dbReference>
<accession>A0A1Q8SX47</accession>
<evidence type="ECO:0000313" key="6">
    <source>
        <dbReference type="Proteomes" id="UP000186878"/>
    </source>
</evidence>
<dbReference type="InterPro" id="IPR005632">
    <property type="entry name" value="Chaperone_Skp"/>
</dbReference>
<evidence type="ECO:0000256" key="3">
    <source>
        <dbReference type="SAM" id="MobiDB-lite"/>
    </source>
</evidence>
<sequence>MRKIAGVLGLGLLTMVSVPAMATEVGVLDWREALMSSSSAQASMNQLKNRISSQQQQAQSLSQELQQLQQRLQKDGDVMSESERNSVTQQLRQKGGQFQQLRGQISQAQQQAEQQYLKGAKPKLDQAIQRVVDKHDLDMVVDRDAVVYSGDSLDITSEVTQIFNSLN</sequence>
<dbReference type="Proteomes" id="UP000186878">
    <property type="component" value="Unassembled WGS sequence"/>
</dbReference>
<dbReference type="RefSeq" id="WP_075568168.1">
    <property type="nucleotide sequence ID" value="NZ_MSDO01000001.1"/>
</dbReference>
<dbReference type="GO" id="GO:0005829">
    <property type="term" value="C:cytosol"/>
    <property type="evidence" value="ECO:0007669"/>
    <property type="project" value="TreeGrafter"/>
</dbReference>
<dbReference type="STRING" id="404433.BTW07_00380"/>
<evidence type="ECO:0000256" key="1">
    <source>
        <dbReference type="ARBA" id="ARBA00009091"/>
    </source>
</evidence>
<feature type="signal peptide" evidence="4">
    <location>
        <begin position="1"/>
        <end position="22"/>
    </location>
</feature>
<dbReference type="AlphaFoldDB" id="A0A1Q8SX47"/>
<dbReference type="OrthoDB" id="6194798at2"/>
<feature type="region of interest" description="Disordered" evidence="3">
    <location>
        <begin position="45"/>
        <end position="85"/>
    </location>
</feature>
<reference evidence="5 6" key="1">
    <citation type="submission" date="2016-12" db="EMBL/GenBank/DDBJ databases">
        <title>Draft genome sequences of strains Salinicola socius SMB35, Salinicola sp. MH3R3-1 and Chromohalobacter sp. SMB17 from the Verkhnekamsk potash mining region of Russia.</title>
        <authorList>
            <person name="Mavrodi D.V."/>
            <person name="Olsson B.E."/>
            <person name="Korsakova E.S."/>
            <person name="Pyankova A."/>
            <person name="Mavrodi O.V."/>
            <person name="Plotnikova E.G."/>
        </authorList>
    </citation>
    <scope>NUCLEOTIDE SEQUENCE [LARGE SCALE GENOMIC DNA]</scope>
    <source>
        <strain evidence="5 6">SMB35</strain>
    </source>
</reference>
<dbReference type="PANTHER" id="PTHR35089:SF1">
    <property type="entry name" value="CHAPERONE PROTEIN SKP"/>
    <property type="match status" value="1"/>
</dbReference>
<dbReference type="GO" id="GO:0050821">
    <property type="term" value="P:protein stabilization"/>
    <property type="evidence" value="ECO:0007669"/>
    <property type="project" value="TreeGrafter"/>
</dbReference>
<dbReference type="InterPro" id="IPR024930">
    <property type="entry name" value="Skp_dom_sf"/>
</dbReference>
<evidence type="ECO:0000313" key="5">
    <source>
        <dbReference type="EMBL" id="OLO05997.1"/>
    </source>
</evidence>
<organism evidence="5 6">
    <name type="scientific">Salinicola socius</name>
    <dbReference type="NCBI Taxonomy" id="404433"/>
    <lineage>
        <taxon>Bacteria</taxon>
        <taxon>Pseudomonadati</taxon>
        <taxon>Pseudomonadota</taxon>
        <taxon>Gammaproteobacteria</taxon>
        <taxon>Oceanospirillales</taxon>
        <taxon>Halomonadaceae</taxon>
        <taxon>Salinicola</taxon>
    </lineage>
</organism>
<evidence type="ECO:0000256" key="4">
    <source>
        <dbReference type="SAM" id="SignalP"/>
    </source>
</evidence>
<dbReference type="SUPFAM" id="SSF111384">
    <property type="entry name" value="OmpH-like"/>
    <property type="match status" value="1"/>
</dbReference>
<name>A0A1Q8SX47_9GAMM</name>
<evidence type="ECO:0000256" key="2">
    <source>
        <dbReference type="ARBA" id="ARBA00022729"/>
    </source>
</evidence>
<comment type="similarity">
    <text evidence="1">Belongs to the Skp family.</text>
</comment>
<feature type="compositionally biased region" description="Low complexity" evidence="3">
    <location>
        <begin position="45"/>
        <end position="71"/>
    </location>
</feature>
<feature type="compositionally biased region" description="Basic and acidic residues" evidence="3">
    <location>
        <begin position="72"/>
        <end position="84"/>
    </location>
</feature>
<protein>
    <submittedName>
        <fullName evidence="5">Molecular chaperone Skp</fullName>
    </submittedName>
</protein>
<dbReference type="Pfam" id="PF03938">
    <property type="entry name" value="OmpH"/>
    <property type="match status" value="1"/>
</dbReference>
<keyword evidence="2 4" id="KW-0732">Signal</keyword>
<dbReference type="PANTHER" id="PTHR35089">
    <property type="entry name" value="CHAPERONE PROTEIN SKP"/>
    <property type="match status" value="1"/>
</dbReference>
<gene>
    <name evidence="5" type="ORF">BTW07_00380</name>
</gene>
<proteinExistence type="inferred from homology"/>
<dbReference type="Gene3D" id="3.30.910.20">
    <property type="entry name" value="Skp domain"/>
    <property type="match status" value="1"/>
</dbReference>